<evidence type="ECO:0000259" key="1">
    <source>
        <dbReference type="PROSITE" id="PS51340"/>
    </source>
</evidence>
<dbReference type="GO" id="GO:0030170">
    <property type="term" value="F:pyridoxal phosphate binding"/>
    <property type="evidence" value="ECO:0007669"/>
    <property type="project" value="InterPro"/>
</dbReference>
<dbReference type="PROSITE" id="PS51340">
    <property type="entry name" value="MOSC"/>
    <property type="match status" value="1"/>
</dbReference>
<keyword evidence="3" id="KW-1185">Reference proteome</keyword>
<dbReference type="Proteomes" id="UP000009282">
    <property type="component" value="Chromosome"/>
</dbReference>
<proteinExistence type="predicted"/>
<dbReference type="EMBL" id="CP003060">
    <property type="protein sequence ID" value="AEP31264.1"/>
    <property type="molecule type" value="Genomic_DNA"/>
</dbReference>
<evidence type="ECO:0000313" key="2">
    <source>
        <dbReference type="EMBL" id="AEP31264.1"/>
    </source>
</evidence>
<dbReference type="AlphaFoldDB" id="G4QDZ0"/>
<dbReference type="Pfam" id="PF03473">
    <property type="entry name" value="MOSC"/>
    <property type="match status" value="1"/>
</dbReference>
<organism evidence="2 3">
    <name type="scientific">Glaciecola nitratireducens (strain JCM 12485 / KCTC 12276 / FR1064)</name>
    <dbReference type="NCBI Taxonomy" id="1085623"/>
    <lineage>
        <taxon>Bacteria</taxon>
        <taxon>Pseudomonadati</taxon>
        <taxon>Pseudomonadota</taxon>
        <taxon>Gammaproteobacteria</taxon>
        <taxon>Alteromonadales</taxon>
        <taxon>Alteromonadaceae</taxon>
        <taxon>Brumicola</taxon>
    </lineage>
</organism>
<dbReference type="GO" id="GO:0030151">
    <property type="term" value="F:molybdenum ion binding"/>
    <property type="evidence" value="ECO:0007669"/>
    <property type="project" value="InterPro"/>
</dbReference>
<dbReference type="Gene3D" id="2.40.33.20">
    <property type="entry name" value="PK beta-barrel domain-like"/>
    <property type="match status" value="1"/>
</dbReference>
<dbReference type="eggNOG" id="COG2258">
    <property type="taxonomic scope" value="Bacteria"/>
</dbReference>
<dbReference type="HOGENOM" id="CLU_082566_1_1_6"/>
<dbReference type="STRING" id="1085623.GNIT_3169"/>
<dbReference type="GO" id="GO:0003824">
    <property type="term" value="F:catalytic activity"/>
    <property type="evidence" value="ECO:0007669"/>
    <property type="project" value="InterPro"/>
</dbReference>
<protein>
    <submittedName>
        <fullName evidence="2">MOSC domain containing protein</fullName>
    </submittedName>
</protein>
<dbReference type="SUPFAM" id="SSF50800">
    <property type="entry name" value="PK beta-barrel domain-like"/>
    <property type="match status" value="1"/>
</dbReference>
<gene>
    <name evidence="2" type="ordered locus">GNIT_3169</name>
</gene>
<sequence>MLVDALFAGKPQAFGPRQSPSSIIKQPFEQLHIEIDGAVEDEQGNKKLHGGPEMAMHQYSQENYELLQKQFPTVAHKLVFGSIGENISAGQMNDNNVFIGDTYRIGSVVLQVNSPRAPCVKINQRYGAKNMDLFIAEHGITGWYYRVIETGFMQIGDAINLEHRLQNTRCISDIMRLVRSKDTCIAEKADASKINGLAAEWVRKLNK</sequence>
<name>G4QDZ0_GLANF</name>
<feature type="domain" description="MOSC" evidence="1">
    <location>
        <begin position="25"/>
        <end position="162"/>
    </location>
</feature>
<dbReference type="InterPro" id="IPR011037">
    <property type="entry name" value="Pyrv_Knase-like_insert_dom_sf"/>
</dbReference>
<dbReference type="RefSeq" id="WP_014110135.1">
    <property type="nucleotide sequence ID" value="NC_016041.1"/>
</dbReference>
<accession>G4QDZ0</accession>
<dbReference type="KEGG" id="gni:GNIT_3169"/>
<dbReference type="PANTHER" id="PTHR30212:SF2">
    <property type="entry name" value="PROTEIN YIIM"/>
    <property type="match status" value="1"/>
</dbReference>
<dbReference type="OrthoDB" id="9786134at2"/>
<dbReference type="PANTHER" id="PTHR30212">
    <property type="entry name" value="PROTEIN YIIM"/>
    <property type="match status" value="1"/>
</dbReference>
<evidence type="ECO:0000313" key="3">
    <source>
        <dbReference type="Proteomes" id="UP000009282"/>
    </source>
</evidence>
<reference evidence="2 3" key="1">
    <citation type="journal article" date="2011" name="J. Bacteriol.">
        <title>Complete genome sequence of seawater bacterium Glaciecola nitratireducens FR1064T.</title>
        <authorList>
            <person name="Bian F."/>
            <person name="Qin Q.L."/>
            <person name="Xie B.B."/>
            <person name="Shu Y.L."/>
            <person name="Zhang X.Y."/>
            <person name="Yu Y."/>
            <person name="Chen B."/>
            <person name="Chen X.L."/>
            <person name="Zhou B.C."/>
            <person name="Zhang Y.Z."/>
        </authorList>
    </citation>
    <scope>NUCLEOTIDE SEQUENCE [LARGE SCALE GENOMIC DNA]</scope>
    <source>
        <strain evidence="3">JCM 12485 / KCTC 12276 / FR1064</strain>
    </source>
</reference>
<dbReference type="InterPro" id="IPR005302">
    <property type="entry name" value="MoCF_Sase_C"/>
</dbReference>
<dbReference type="InterPro" id="IPR052353">
    <property type="entry name" value="Benzoxazolinone_Detox_Enz"/>
</dbReference>